<keyword evidence="4" id="KW-0862">Zinc</keyword>
<dbReference type="FunFam" id="1.10.220.150:FF:000011">
    <property type="entry name" value="Arf-GAP with dual PH domain-containing protein 1"/>
    <property type="match status" value="1"/>
</dbReference>
<gene>
    <name evidence="9" type="ORF">KIW84_071692</name>
</gene>
<dbReference type="SMART" id="SM00239">
    <property type="entry name" value="C2"/>
    <property type="match status" value="1"/>
</dbReference>
<dbReference type="CDD" id="cd08204">
    <property type="entry name" value="ArfGap"/>
    <property type="match status" value="1"/>
</dbReference>
<dbReference type="GO" id="GO:0005543">
    <property type="term" value="F:phospholipid binding"/>
    <property type="evidence" value="ECO:0007669"/>
    <property type="project" value="InterPro"/>
</dbReference>
<dbReference type="PROSITE" id="PS50004">
    <property type="entry name" value="C2"/>
    <property type="match status" value="1"/>
</dbReference>
<evidence type="ECO:0000256" key="5">
    <source>
        <dbReference type="ARBA" id="ARBA00022837"/>
    </source>
</evidence>
<evidence type="ECO:0000256" key="1">
    <source>
        <dbReference type="ARBA" id="ARBA00022468"/>
    </source>
</evidence>
<feature type="domain" description="C2" evidence="7">
    <location>
        <begin position="161"/>
        <end position="276"/>
    </location>
</feature>
<protein>
    <submittedName>
        <fullName evidence="9">ADP-ribosylation factor GTPase-activating protein agd12</fullName>
    </submittedName>
</protein>
<dbReference type="PRINTS" id="PR00405">
    <property type="entry name" value="REVINTRACTNG"/>
</dbReference>
<dbReference type="SUPFAM" id="SSF57863">
    <property type="entry name" value="ArfGap/RecO-like zinc finger"/>
    <property type="match status" value="1"/>
</dbReference>
<dbReference type="GO" id="GO:0008270">
    <property type="term" value="F:zinc ion binding"/>
    <property type="evidence" value="ECO:0007669"/>
    <property type="project" value="UniProtKB-KW"/>
</dbReference>
<evidence type="ECO:0000256" key="2">
    <source>
        <dbReference type="ARBA" id="ARBA00022723"/>
    </source>
</evidence>
<dbReference type="InterPro" id="IPR000008">
    <property type="entry name" value="C2_dom"/>
</dbReference>
<dbReference type="InterPro" id="IPR037278">
    <property type="entry name" value="ARFGAP/RecO"/>
</dbReference>
<keyword evidence="10" id="KW-1185">Reference proteome</keyword>
<keyword evidence="2" id="KW-0479">Metal-binding</keyword>
<proteinExistence type="predicted"/>
<accession>A0A9D4ZW68</accession>
<keyword evidence="5" id="KW-0106">Calcium</keyword>
<dbReference type="InterPro" id="IPR038508">
    <property type="entry name" value="ArfGAP_dom_sf"/>
</dbReference>
<evidence type="ECO:0000256" key="3">
    <source>
        <dbReference type="ARBA" id="ARBA00022771"/>
    </source>
</evidence>
<feature type="domain" description="Arf-GAP" evidence="8">
    <location>
        <begin position="16"/>
        <end position="145"/>
    </location>
</feature>
<dbReference type="Gene3D" id="2.60.40.150">
    <property type="entry name" value="C2 domain"/>
    <property type="match status" value="1"/>
</dbReference>
<dbReference type="Gramene" id="Psat7g064960.1">
    <property type="protein sequence ID" value="Psat7g064960.1.cds"/>
    <property type="gene ID" value="Psat7g064960"/>
</dbReference>
<dbReference type="SMART" id="SM00105">
    <property type="entry name" value="ArfGap"/>
    <property type="match status" value="1"/>
</dbReference>
<dbReference type="Pfam" id="PF00168">
    <property type="entry name" value="C2"/>
    <property type="match status" value="1"/>
</dbReference>
<comment type="caution">
    <text evidence="9">The sequence shown here is derived from an EMBL/GenBank/DDBJ whole genome shotgun (WGS) entry which is preliminary data.</text>
</comment>
<dbReference type="EMBL" id="JAMSHJ010000007">
    <property type="protein sequence ID" value="KAI5384788.1"/>
    <property type="molecule type" value="Genomic_DNA"/>
</dbReference>
<keyword evidence="3 6" id="KW-0863">Zinc-finger</keyword>
<sequence length="335" mass="37321">MSMNRRLEFGRPVSSKKRLKDLLVQKDNRFCADCGSPDPKWASANIGVFVCLKCCGVHRSLGTHISRILSVTLDEWSGDEIDAMMEVGGNASANSIYEAYIPEGYTKPGPDASHEERAKFIRSKYESQEFLKHSLRIVSTKSTKSTKSSRQSSFAKTLMDSFRTTSGSKKMEGMVEFIGMLKVKVVKGTNLAIRDMMTSDPYVILKLGQQTVQTAVVKSNLNPVWNEELMLSVPEQFGSISLKVFDHDIFSADDIMGEAEIDLQPLITSAIAFGDAGMFDDMQIGKWLKSNDNALVEDSIVNIIDGKVKQDMLIKLQNVECGELNLELEWLSLNH</sequence>
<dbReference type="OrthoDB" id="73919at2759"/>
<dbReference type="AlphaFoldDB" id="A0A9D4ZW68"/>
<evidence type="ECO:0000259" key="7">
    <source>
        <dbReference type="PROSITE" id="PS50004"/>
    </source>
</evidence>
<dbReference type="Gramene" id="Psat7g064960.2">
    <property type="protein sequence ID" value="Psat7g064960.2.cds"/>
    <property type="gene ID" value="Psat7g064960"/>
</dbReference>
<dbReference type="InterPro" id="IPR001164">
    <property type="entry name" value="ArfGAP_dom"/>
</dbReference>
<dbReference type="PANTHER" id="PTHR46220">
    <property type="entry name" value="ADP-RIBOSYLATION FACTOR GTPASE-ACTIVATING PROTEIN AGD12"/>
    <property type="match status" value="1"/>
</dbReference>
<dbReference type="CDD" id="cd04038">
    <property type="entry name" value="C2_ArfGAP"/>
    <property type="match status" value="1"/>
</dbReference>
<keyword evidence="1" id="KW-0343">GTPase activation</keyword>
<organism evidence="9 10">
    <name type="scientific">Pisum sativum</name>
    <name type="common">Garden pea</name>
    <name type="synonym">Lathyrus oleraceus</name>
    <dbReference type="NCBI Taxonomy" id="3888"/>
    <lineage>
        <taxon>Eukaryota</taxon>
        <taxon>Viridiplantae</taxon>
        <taxon>Streptophyta</taxon>
        <taxon>Embryophyta</taxon>
        <taxon>Tracheophyta</taxon>
        <taxon>Spermatophyta</taxon>
        <taxon>Magnoliopsida</taxon>
        <taxon>eudicotyledons</taxon>
        <taxon>Gunneridae</taxon>
        <taxon>Pentapetalae</taxon>
        <taxon>rosids</taxon>
        <taxon>fabids</taxon>
        <taxon>Fabales</taxon>
        <taxon>Fabaceae</taxon>
        <taxon>Papilionoideae</taxon>
        <taxon>50 kb inversion clade</taxon>
        <taxon>NPAAA clade</taxon>
        <taxon>Hologalegina</taxon>
        <taxon>IRL clade</taxon>
        <taxon>Fabeae</taxon>
        <taxon>Lathyrus</taxon>
    </lineage>
</organism>
<dbReference type="Gene3D" id="1.10.220.150">
    <property type="entry name" value="Arf GTPase activating protein"/>
    <property type="match status" value="1"/>
</dbReference>
<evidence type="ECO:0000313" key="10">
    <source>
        <dbReference type="Proteomes" id="UP001058974"/>
    </source>
</evidence>
<dbReference type="InterPro" id="IPR044518">
    <property type="entry name" value="ARF_GAP_AGD11/12/13"/>
</dbReference>
<dbReference type="InterPro" id="IPR035892">
    <property type="entry name" value="C2_domain_sf"/>
</dbReference>
<dbReference type="FunFam" id="2.60.40.150:FF:000190">
    <property type="entry name" value="ADP-ribosylation factor GTPase-activating protein AGD12"/>
    <property type="match status" value="1"/>
</dbReference>
<dbReference type="SUPFAM" id="SSF49562">
    <property type="entry name" value="C2 domain (Calcium/lipid-binding domain, CaLB)"/>
    <property type="match status" value="1"/>
</dbReference>
<name>A0A9D4ZW68_PEA</name>
<evidence type="ECO:0000259" key="8">
    <source>
        <dbReference type="PROSITE" id="PS50115"/>
    </source>
</evidence>
<evidence type="ECO:0000256" key="4">
    <source>
        <dbReference type="ARBA" id="ARBA00022833"/>
    </source>
</evidence>
<dbReference type="PANTHER" id="PTHR46220:SF1">
    <property type="entry name" value="ADP-RIBOSYLATION FACTOR GTPASE-ACTIVATING PROTEIN AGD12"/>
    <property type="match status" value="1"/>
</dbReference>
<reference evidence="9 10" key="1">
    <citation type="journal article" date="2022" name="Nat. Genet.">
        <title>Improved pea reference genome and pan-genome highlight genomic features and evolutionary characteristics.</title>
        <authorList>
            <person name="Yang T."/>
            <person name="Liu R."/>
            <person name="Luo Y."/>
            <person name="Hu S."/>
            <person name="Wang D."/>
            <person name="Wang C."/>
            <person name="Pandey M.K."/>
            <person name="Ge S."/>
            <person name="Xu Q."/>
            <person name="Li N."/>
            <person name="Li G."/>
            <person name="Huang Y."/>
            <person name="Saxena R.K."/>
            <person name="Ji Y."/>
            <person name="Li M."/>
            <person name="Yan X."/>
            <person name="He Y."/>
            <person name="Liu Y."/>
            <person name="Wang X."/>
            <person name="Xiang C."/>
            <person name="Varshney R.K."/>
            <person name="Ding H."/>
            <person name="Gao S."/>
            <person name="Zong X."/>
        </authorList>
    </citation>
    <scope>NUCLEOTIDE SEQUENCE [LARGE SCALE GENOMIC DNA]</scope>
    <source>
        <strain evidence="9 10">cv. Zhongwan 6</strain>
    </source>
</reference>
<dbReference type="PROSITE" id="PS50115">
    <property type="entry name" value="ARFGAP"/>
    <property type="match status" value="1"/>
</dbReference>
<dbReference type="Gramene" id="PSAT_LOCUS32491_t1">
    <property type="protein sequence ID" value="CAL5214265.1"/>
    <property type="gene ID" value="PSAT_LOCUS32491"/>
</dbReference>
<dbReference type="Pfam" id="PF01412">
    <property type="entry name" value="ArfGap"/>
    <property type="match status" value="1"/>
</dbReference>
<dbReference type="GO" id="GO:0005096">
    <property type="term" value="F:GTPase activator activity"/>
    <property type="evidence" value="ECO:0007669"/>
    <property type="project" value="UniProtKB-KW"/>
</dbReference>
<evidence type="ECO:0000313" key="9">
    <source>
        <dbReference type="EMBL" id="KAI5384788.1"/>
    </source>
</evidence>
<dbReference type="Gramene" id="Psat07G0169200-T1">
    <property type="protein sequence ID" value="KAI5384788.1"/>
    <property type="gene ID" value="KIW84_071692"/>
</dbReference>
<evidence type="ECO:0000256" key="6">
    <source>
        <dbReference type="PROSITE-ProRule" id="PRU00288"/>
    </source>
</evidence>
<dbReference type="Proteomes" id="UP001058974">
    <property type="component" value="Chromosome 7"/>
</dbReference>